<evidence type="ECO:0000256" key="4">
    <source>
        <dbReference type="ARBA" id="ARBA00023136"/>
    </source>
</evidence>
<dbReference type="Gene3D" id="2.20.20.130">
    <property type="match status" value="1"/>
</dbReference>
<evidence type="ECO:0000256" key="2">
    <source>
        <dbReference type="ARBA" id="ARBA00006275"/>
    </source>
</evidence>
<protein>
    <recommendedName>
        <fullName evidence="10">RagB/SusD family nutrient uptake outer membrane protein</fullName>
    </recommendedName>
</protein>
<keyword evidence="3" id="KW-0732">Signal</keyword>
<dbReference type="Proteomes" id="UP000770785">
    <property type="component" value="Unassembled WGS sequence"/>
</dbReference>
<dbReference type="Gene3D" id="1.25.40.900">
    <property type="match status" value="1"/>
</dbReference>
<feature type="domain" description="RagB/SusD" evidence="6">
    <location>
        <begin position="342"/>
        <end position="470"/>
    </location>
</feature>
<dbReference type="CDD" id="cd08977">
    <property type="entry name" value="SusD"/>
    <property type="match status" value="1"/>
</dbReference>
<evidence type="ECO:0000313" key="8">
    <source>
        <dbReference type="EMBL" id="NJC25344.1"/>
    </source>
</evidence>
<feature type="domain" description="SusD-like N-terminal" evidence="7">
    <location>
        <begin position="24"/>
        <end position="232"/>
    </location>
</feature>
<dbReference type="RefSeq" id="WP_168036100.1">
    <property type="nucleotide sequence ID" value="NZ_JAATJH010000001.1"/>
</dbReference>
<evidence type="ECO:0000259" key="6">
    <source>
        <dbReference type="Pfam" id="PF07980"/>
    </source>
</evidence>
<organism evidence="8 9">
    <name type="scientific">Neolewinella antarctica</name>
    <dbReference type="NCBI Taxonomy" id="442734"/>
    <lineage>
        <taxon>Bacteria</taxon>
        <taxon>Pseudomonadati</taxon>
        <taxon>Bacteroidota</taxon>
        <taxon>Saprospiria</taxon>
        <taxon>Saprospirales</taxon>
        <taxon>Lewinellaceae</taxon>
        <taxon>Neolewinella</taxon>
    </lineage>
</organism>
<evidence type="ECO:0008006" key="10">
    <source>
        <dbReference type="Google" id="ProtNLM"/>
    </source>
</evidence>
<reference evidence="8 9" key="1">
    <citation type="submission" date="2020-03" db="EMBL/GenBank/DDBJ databases">
        <title>Genomic Encyclopedia of Type Strains, Phase IV (KMG-IV): sequencing the most valuable type-strain genomes for metagenomic binning, comparative biology and taxonomic classification.</title>
        <authorList>
            <person name="Goeker M."/>
        </authorList>
    </citation>
    <scope>NUCLEOTIDE SEQUENCE [LARGE SCALE GENOMIC DNA]</scope>
    <source>
        <strain evidence="8 9">DSM 105096</strain>
    </source>
</reference>
<evidence type="ECO:0000256" key="1">
    <source>
        <dbReference type="ARBA" id="ARBA00004442"/>
    </source>
</evidence>
<accession>A0ABX0X7Y0</accession>
<dbReference type="Pfam" id="PF14322">
    <property type="entry name" value="SusD-like_3"/>
    <property type="match status" value="1"/>
</dbReference>
<gene>
    <name evidence="8" type="ORF">GGR27_000825</name>
</gene>
<dbReference type="EMBL" id="JAATJH010000001">
    <property type="protein sequence ID" value="NJC25344.1"/>
    <property type="molecule type" value="Genomic_DNA"/>
</dbReference>
<dbReference type="InterPro" id="IPR012944">
    <property type="entry name" value="SusD_RagB_dom"/>
</dbReference>
<comment type="caution">
    <text evidence="8">The sequence shown here is derived from an EMBL/GenBank/DDBJ whole genome shotgun (WGS) entry which is preliminary data.</text>
</comment>
<evidence type="ECO:0000256" key="3">
    <source>
        <dbReference type="ARBA" id="ARBA00022729"/>
    </source>
</evidence>
<comment type="similarity">
    <text evidence="2">Belongs to the SusD family.</text>
</comment>
<dbReference type="Gene3D" id="1.25.40.390">
    <property type="match status" value="1"/>
</dbReference>
<evidence type="ECO:0000256" key="5">
    <source>
        <dbReference type="ARBA" id="ARBA00023237"/>
    </source>
</evidence>
<dbReference type="InterPro" id="IPR033985">
    <property type="entry name" value="SusD-like_N"/>
</dbReference>
<keyword evidence="4" id="KW-0472">Membrane</keyword>
<evidence type="ECO:0000313" key="9">
    <source>
        <dbReference type="Proteomes" id="UP000770785"/>
    </source>
</evidence>
<proteinExistence type="inferred from homology"/>
<evidence type="ECO:0000259" key="7">
    <source>
        <dbReference type="Pfam" id="PF14322"/>
    </source>
</evidence>
<name>A0ABX0X7Y0_9BACT</name>
<comment type="subcellular location">
    <subcellularLocation>
        <location evidence="1">Cell outer membrane</location>
    </subcellularLocation>
</comment>
<dbReference type="InterPro" id="IPR011990">
    <property type="entry name" value="TPR-like_helical_dom_sf"/>
</dbReference>
<sequence length="470" mass="52495">MKTFFNIIFLGVATCILLPSCSDEFLEQTPEQSLSVDNAVVDLISLTAAVNGVYSNMQDANVYGWDLPLIPDLRADNVYVSQQNAGRFIDFGDFELTDQSGRPEDEWTDMYEIIVNTSNIINRVPAATFLPREQEGADQLLGESYALRGLTYWNLLRMFAPPYTNNGGDSPGVPITNEGTTGEIIAPSRESVAVGYQQVISDLITGIDLMTTNDDGRLGKSAAQGFLAKVYLYQEDWVNAETQATFVISDDKYSLYPDSSAWFGSYGSNFGTEDLFALQNLPADNFGVNSIGGIMDQNGYGDILGTQDLYDVYSTSDYRRSAMVFGDRVDGESGVYFLSPKYPKGELGEDYIKILRLSDVYLIRAEARAETGNEDGAREDLNDVASRRDIEYEDSADSGDDLIEAIILERRKELAFEGDRVFDLMRHKRTWTKFRSFEDEVISWDNDQLINPIPRAEINVNPNITQNPGY</sequence>
<dbReference type="Pfam" id="PF07980">
    <property type="entry name" value="SusD_RagB"/>
    <property type="match status" value="1"/>
</dbReference>
<keyword evidence="5" id="KW-0998">Cell outer membrane</keyword>
<dbReference type="SUPFAM" id="SSF48452">
    <property type="entry name" value="TPR-like"/>
    <property type="match status" value="1"/>
</dbReference>
<keyword evidence="9" id="KW-1185">Reference proteome</keyword>